<evidence type="ECO:0000313" key="2">
    <source>
        <dbReference type="EMBL" id="CAA7061223.1"/>
    </source>
</evidence>
<dbReference type="Proteomes" id="UP000467841">
    <property type="component" value="Unassembled WGS sequence"/>
</dbReference>
<dbReference type="AlphaFoldDB" id="A0A6D2LLG8"/>
<evidence type="ECO:0000256" key="1">
    <source>
        <dbReference type="SAM" id="MobiDB-lite"/>
    </source>
</evidence>
<dbReference type="EMBL" id="CACVBM020001862">
    <property type="protein sequence ID" value="CAA7061223.1"/>
    <property type="molecule type" value="Genomic_DNA"/>
</dbReference>
<feature type="compositionally biased region" description="Basic and acidic residues" evidence="1">
    <location>
        <begin position="52"/>
        <end position="67"/>
    </location>
</feature>
<comment type="caution">
    <text evidence="2">The sequence shown here is derived from an EMBL/GenBank/DDBJ whole genome shotgun (WGS) entry which is preliminary data.</text>
</comment>
<protein>
    <submittedName>
        <fullName evidence="2">Uncharacterized protein</fullName>
    </submittedName>
</protein>
<evidence type="ECO:0000313" key="3">
    <source>
        <dbReference type="Proteomes" id="UP000467841"/>
    </source>
</evidence>
<proteinExistence type="predicted"/>
<feature type="region of interest" description="Disordered" evidence="1">
    <location>
        <begin position="41"/>
        <end position="67"/>
    </location>
</feature>
<name>A0A6D2LLG8_9BRAS</name>
<accession>A0A6D2LLG8</accession>
<sequence length="130" mass="15009">MGFFFPEVASCSVSLLSCVSSSVPGTFSYVLFLPSPNIDSVSETETQENEETESKKRPLEERSSSRNVDTKCIVKKEEKTNMYFKRVWTEEDEIILLQKINNFGSHLLKSKIRFYVLVESKISFKFGFKR</sequence>
<organism evidence="2 3">
    <name type="scientific">Microthlaspi erraticum</name>
    <dbReference type="NCBI Taxonomy" id="1685480"/>
    <lineage>
        <taxon>Eukaryota</taxon>
        <taxon>Viridiplantae</taxon>
        <taxon>Streptophyta</taxon>
        <taxon>Embryophyta</taxon>
        <taxon>Tracheophyta</taxon>
        <taxon>Spermatophyta</taxon>
        <taxon>Magnoliopsida</taxon>
        <taxon>eudicotyledons</taxon>
        <taxon>Gunneridae</taxon>
        <taxon>Pentapetalae</taxon>
        <taxon>rosids</taxon>
        <taxon>malvids</taxon>
        <taxon>Brassicales</taxon>
        <taxon>Brassicaceae</taxon>
        <taxon>Coluteocarpeae</taxon>
        <taxon>Microthlaspi</taxon>
    </lineage>
</organism>
<reference evidence="2" key="1">
    <citation type="submission" date="2020-01" db="EMBL/GenBank/DDBJ databases">
        <authorList>
            <person name="Mishra B."/>
        </authorList>
    </citation>
    <scope>NUCLEOTIDE SEQUENCE [LARGE SCALE GENOMIC DNA]</scope>
</reference>
<keyword evidence="3" id="KW-1185">Reference proteome</keyword>
<gene>
    <name evidence="2" type="ORF">MERR_LOCUS48459</name>
</gene>